<dbReference type="OrthoDB" id="285056at2759"/>
<sequence length="277" mass="32804">MKFSFLKHNLQSLLNHSEQLDSPTSIIKKFGPFLMSSLFNQQLEESKQVIKHMEQNIDQAQFIRNFSYEPGIKNWRVNLKKSLEGLACSLIVGNPNLINKHYVECLYENQIPIYDAIPLAYTLVIQQIKKWPLVEEKEVLSRLNFCLQSQKQEFQKIGPQIFQMKLLLSDLGIYYPEVANFLKGKVFNSDLPLDYFAQDLRVQYQDFFFEDGNLIDLKIGDQVYLFLQSEDFENQMMRTFLQRYVRIKRISELYPNLHVVWIHNDMKKDQLYKVIGV</sequence>
<gene>
    <name evidence="1" type="ORF">POCTA_138.1.T0780006</name>
</gene>
<reference evidence="1" key="1">
    <citation type="submission" date="2021-01" db="EMBL/GenBank/DDBJ databases">
        <authorList>
            <consortium name="Genoscope - CEA"/>
            <person name="William W."/>
        </authorList>
    </citation>
    <scope>NUCLEOTIDE SEQUENCE</scope>
</reference>
<dbReference type="EMBL" id="CAJJDP010000077">
    <property type="protein sequence ID" value="CAD8181909.1"/>
    <property type="molecule type" value="Genomic_DNA"/>
</dbReference>
<dbReference type="AlphaFoldDB" id="A0A8S1W1A9"/>
<accession>A0A8S1W1A9</accession>
<name>A0A8S1W1A9_PAROT</name>
<dbReference type="Proteomes" id="UP000683925">
    <property type="component" value="Unassembled WGS sequence"/>
</dbReference>
<dbReference type="OMA" id="HYVECLY"/>
<evidence type="ECO:0000313" key="2">
    <source>
        <dbReference type="Proteomes" id="UP000683925"/>
    </source>
</evidence>
<proteinExistence type="predicted"/>
<evidence type="ECO:0000313" key="1">
    <source>
        <dbReference type="EMBL" id="CAD8181909.1"/>
    </source>
</evidence>
<protein>
    <submittedName>
        <fullName evidence="1">Uncharacterized protein</fullName>
    </submittedName>
</protein>
<keyword evidence="2" id="KW-1185">Reference proteome</keyword>
<comment type="caution">
    <text evidence="1">The sequence shown here is derived from an EMBL/GenBank/DDBJ whole genome shotgun (WGS) entry which is preliminary data.</text>
</comment>
<organism evidence="1 2">
    <name type="scientific">Paramecium octaurelia</name>
    <dbReference type="NCBI Taxonomy" id="43137"/>
    <lineage>
        <taxon>Eukaryota</taxon>
        <taxon>Sar</taxon>
        <taxon>Alveolata</taxon>
        <taxon>Ciliophora</taxon>
        <taxon>Intramacronucleata</taxon>
        <taxon>Oligohymenophorea</taxon>
        <taxon>Peniculida</taxon>
        <taxon>Parameciidae</taxon>
        <taxon>Paramecium</taxon>
    </lineage>
</organism>